<sequence length="283" mass="31699">MTTLTVERLTPALGAEVSGLNLAEPLSNLLKQEISELLVEHQILFFRKQPLTDKQQKEFAANFGDLHVHPLYPKVAEQPEIMILDTHGDNPPDAIHWHSDVSCIERPPLGAILSAKLLPPIGGDTVWASATAAYDALSAPMKAYLEGLTAVHDLTQGFPEYRYAITPEKAAQWEAGKKANPPVIQPVIRVHPVSGKKAIFVNEDFTTRIVELPEAEGKAILAFLYQHISHARFTVRWRWQKDDVVFWDNRITQHIAVDDYLPHRRIVHRATILGDKPFGPKVG</sequence>
<reference evidence="7" key="1">
    <citation type="submission" date="2021-10" db="EMBL/GenBank/DDBJ databases">
        <title>The complete genome sequence of Leeia sp. TBRC 13508.</title>
        <authorList>
            <person name="Charoenyingcharoen P."/>
            <person name="Yukphan P."/>
        </authorList>
    </citation>
    <scope>NUCLEOTIDE SEQUENCE</scope>
    <source>
        <strain evidence="7">TBRC 13508</strain>
    </source>
</reference>
<accession>A0ABS8DB97</accession>
<feature type="domain" description="TauD/TfdA-like" evidence="6">
    <location>
        <begin position="6"/>
        <end position="271"/>
    </location>
</feature>
<dbReference type="SUPFAM" id="SSF51197">
    <property type="entry name" value="Clavaminate synthase-like"/>
    <property type="match status" value="1"/>
</dbReference>
<evidence type="ECO:0000256" key="3">
    <source>
        <dbReference type="ARBA" id="ARBA00022964"/>
    </source>
</evidence>
<organism evidence="7 8">
    <name type="scientific">Leeia speluncae</name>
    <dbReference type="NCBI Taxonomy" id="2884804"/>
    <lineage>
        <taxon>Bacteria</taxon>
        <taxon>Pseudomonadati</taxon>
        <taxon>Pseudomonadota</taxon>
        <taxon>Betaproteobacteria</taxon>
        <taxon>Neisseriales</taxon>
        <taxon>Leeiaceae</taxon>
        <taxon>Leeia</taxon>
    </lineage>
</organism>
<dbReference type="EMBL" id="JAJBZT010000013">
    <property type="protein sequence ID" value="MCB6185201.1"/>
    <property type="molecule type" value="Genomic_DNA"/>
</dbReference>
<dbReference type="Proteomes" id="UP001165395">
    <property type="component" value="Unassembled WGS sequence"/>
</dbReference>
<dbReference type="Pfam" id="PF02668">
    <property type="entry name" value="TauD"/>
    <property type="match status" value="1"/>
</dbReference>
<dbReference type="EC" id="1.14.11.17" evidence="7"/>
<evidence type="ECO:0000259" key="6">
    <source>
        <dbReference type="Pfam" id="PF02668"/>
    </source>
</evidence>
<dbReference type="PANTHER" id="PTHR30468">
    <property type="entry name" value="ALPHA-KETOGLUTARATE-DEPENDENT SULFONATE DIOXYGENASE"/>
    <property type="match status" value="1"/>
</dbReference>
<comment type="similarity">
    <text evidence="1">Belongs to the TfdA dioxygenase family.</text>
</comment>
<dbReference type="InterPro" id="IPR042098">
    <property type="entry name" value="TauD-like_sf"/>
</dbReference>
<evidence type="ECO:0000313" key="7">
    <source>
        <dbReference type="EMBL" id="MCB6185201.1"/>
    </source>
</evidence>
<evidence type="ECO:0000256" key="5">
    <source>
        <dbReference type="ARBA" id="ARBA00023004"/>
    </source>
</evidence>
<dbReference type="RefSeq" id="WP_227182032.1">
    <property type="nucleotide sequence ID" value="NZ_JAJBZT010000013.1"/>
</dbReference>
<keyword evidence="8" id="KW-1185">Reference proteome</keyword>
<name>A0ABS8DB97_9NEIS</name>
<evidence type="ECO:0000313" key="8">
    <source>
        <dbReference type="Proteomes" id="UP001165395"/>
    </source>
</evidence>
<comment type="caution">
    <text evidence="7">The sequence shown here is derived from an EMBL/GenBank/DDBJ whole genome shotgun (WGS) entry which is preliminary data.</text>
</comment>
<evidence type="ECO:0000256" key="2">
    <source>
        <dbReference type="ARBA" id="ARBA00022723"/>
    </source>
</evidence>
<evidence type="ECO:0000256" key="4">
    <source>
        <dbReference type="ARBA" id="ARBA00023002"/>
    </source>
</evidence>
<dbReference type="GO" id="GO:0000908">
    <property type="term" value="F:taurine dioxygenase activity"/>
    <property type="evidence" value="ECO:0007669"/>
    <property type="project" value="UniProtKB-EC"/>
</dbReference>
<keyword evidence="4 7" id="KW-0560">Oxidoreductase</keyword>
<dbReference type="PANTHER" id="PTHR30468:SF1">
    <property type="entry name" value="ALPHA-KETOGLUTARATE-DEPENDENT SULFONATE DIOXYGENASE"/>
    <property type="match status" value="1"/>
</dbReference>
<keyword evidence="2" id="KW-0479">Metal-binding</keyword>
<dbReference type="InterPro" id="IPR003819">
    <property type="entry name" value="TauD/TfdA-like"/>
</dbReference>
<gene>
    <name evidence="7" type="primary">tauD</name>
    <name evidence="7" type="ORF">LIN78_16770</name>
</gene>
<proteinExistence type="inferred from homology"/>
<keyword evidence="3 7" id="KW-0223">Dioxygenase</keyword>
<protein>
    <submittedName>
        <fullName evidence="7">Taurine dioxygenase</fullName>
        <ecNumber evidence="7">1.14.11.17</ecNumber>
    </submittedName>
</protein>
<dbReference type="Gene3D" id="3.60.130.10">
    <property type="entry name" value="Clavaminate synthase-like"/>
    <property type="match status" value="1"/>
</dbReference>
<dbReference type="InterPro" id="IPR051323">
    <property type="entry name" value="AtsK-like"/>
</dbReference>
<dbReference type="NCBIfam" id="NF007104">
    <property type="entry name" value="PRK09553.1"/>
    <property type="match status" value="1"/>
</dbReference>
<keyword evidence="5" id="KW-0408">Iron</keyword>
<evidence type="ECO:0000256" key="1">
    <source>
        <dbReference type="ARBA" id="ARBA00005896"/>
    </source>
</evidence>